<keyword evidence="11 17" id="KW-0249">Electron transport</keyword>
<dbReference type="PRINTS" id="PR00610">
    <property type="entry name" value="CYTOCHROMEF"/>
</dbReference>
<evidence type="ECO:0000256" key="12">
    <source>
        <dbReference type="ARBA" id="ARBA00022989"/>
    </source>
</evidence>
<evidence type="ECO:0000256" key="17">
    <source>
        <dbReference type="HAMAP-Rule" id="MF_00610"/>
    </source>
</evidence>
<evidence type="ECO:0000256" key="1">
    <source>
        <dbReference type="ARBA" id="ARBA00003068"/>
    </source>
</evidence>
<evidence type="ECO:0000256" key="16">
    <source>
        <dbReference type="ARBA" id="ARBA00025834"/>
    </source>
</evidence>
<feature type="domain" description="Cytochrome f large" evidence="19">
    <location>
        <begin position="45"/>
        <end position="200"/>
    </location>
</feature>
<keyword evidence="7 17" id="KW-0349">Heme</keyword>
<dbReference type="GO" id="GO:0009055">
    <property type="term" value="F:electron transfer activity"/>
    <property type="evidence" value="ECO:0007669"/>
    <property type="project" value="UniProtKB-UniRule"/>
</dbReference>
<comment type="subcellular location">
    <subcellularLocation>
        <location evidence="2 17">Cellular thylakoid membrane</location>
        <topology evidence="2 17">Single-pass membrane protein</topology>
    </subcellularLocation>
</comment>
<keyword evidence="13 17" id="KW-0408">Iron</keyword>
<dbReference type="PROSITE" id="PS51010">
    <property type="entry name" value="CYTF"/>
    <property type="match status" value="1"/>
</dbReference>
<dbReference type="EMBL" id="NBYN01000059">
    <property type="protein sequence ID" value="OSO88223.1"/>
    <property type="molecule type" value="Genomic_DNA"/>
</dbReference>
<protein>
    <recommendedName>
        <fullName evidence="4 17">Cytochrome f</fullName>
    </recommendedName>
</protein>
<feature type="binding site" description="covalent" evidence="17 18">
    <location>
        <position position="69"/>
    </location>
    <ligand>
        <name>heme</name>
        <dbReference type="ChEBI" id="CHEBI:30413"/>
    </ligand>
</feature>
<dbReference type="InterPro" id="IPR011054">
    <property type="entry name" value="Rudment_hybrid_motif"/>
</dbReference>
<dbReference type="RefSeq" id="WP_009343660.1">
    <property type="nucleotide sequence ID" value="NZ_NBYN01000059.1"/>
</dbReference>
<evidence type="ECO:0000256" key="10">
    <source>
        <dbReference type="ARBA" id="ARBA00022729"/>
    </source>
</evidence>
<evidence type="ECO:0000256" key="5">
    <source>
        <dbReference type="ARBA" id="ARBA00022448"/>
    </source>
</evidence>
<dbReference type="InterPro" id="IPR024094">
    <property type="entry name" value="Cyt_f_lg_dom"/>
</dbReference>
<feature type="binding site" description="axial binding residue" evidence="17 18">
    <location>
        <position position="45"/>
    </location>
    <ligand>
        <name>heme</name>
        <dbReference type="ChEBI" id="CHEBI:30413"/>
    </ligand>
    <ligandPart>
        <name>Fe</name>
        <dbReference type="ChEBI" id="CHEBI:18248"/>
    </ligandPart>
</feature>
<dbReference type="Pfam" id="PF01333">
    <property type="entry name" value="Apocytochr_F_C"/>
    <property type="match status" value="1"/>
</dbReference>
<dbReference type="PANTHER" id="PTHR33288">
    <property type="match status" value="1"/>
</dbReference>
<dbReference type="PANTHER" id="PTHR33288:SF10">
    <property type="entry name" value="CYTOCHROME F"/>
    <property type="match status" value="1"/>
</dbReference>
<dbReference type="GO" id="GO:0020037">
    <property type="term" value="F:heme binding"/>
    <property type="evidence" value="ECO:0007669"/>
    <property type="project" value="InterPro"/>
</dbReference>
<evidence type="ECO:0000256" key="6">
    <source>
        <dbReference type="ARBA" id="ARBA00022531"/>
    </source>
</evidence>
<evidence type="ECO:0000256" key="4">
    <source>
        <dbReference type="ARBA" id="ARBA00013528"/>
    </source>
</evidence>
<evidence type="ECO:0000256" key="18">
    <source>
        <dbReference type="PIRSR" id="PIRSR602325-50"/>
    </source>
</evidence>
<dbReference type="GO" id="GO:0005506">
    <property type="term" value="F:iron ion binding"/>
    <property type="evidence" value="ECO:0007669"/>
    <property type="project" value="InterPro"/>
</dbReference>
<dbReference type="HAMAP" id="MF_00610">
    <property type="entry name" value="Cytb6_f_cytF"/>
    <property type="match status" value="1"/>
</dbReference>
<dbReference type="Gene3D" id="2.60.40.830">
    <property type="entry name" value="Cytochrome f large domain"/>
    <property type="match status" value="1"/>
</dbReference>
<dbReference type="SUPFAM" id="SSF51246">
    <property type="entry name" value="Rudiment single hybrid motif"/>
    <property type="match status" value="1"/>
</dbReference>
<feature type="binding site" description="covalent" evidence="17 18">
    <location>
        <position position="66"/>
    </location>
    <ligand>
        <name>heme</name>
        <dbReference type="ChEBI" id="CHEBI:30413"/>
    </ligand>
</feature>
<sequence>MRNALTPARLARAAKVMLNTLLIAIASVTFFLASDFVQPQYAAAYPFWAQETAPETPREATGRIVCANCHLAAKNTEVEVPQSVLPDTVFKAVVKIPYDTNIQQVGADGSKVGLNVGAVLMLPEGFKIAPEDRIPEELKEEVGDLPFQTYKEDQENVIIVGPLPGEEYQEIVFPVLSPNPATDKNIHFGKYSIHVGGNRGRGQVYPTGEKSNNNIYNASAAGTISKIAQTEDEDGNVKYIVSITTASGDVVEDSVPAGPELIVSEGQTVASGDALTNNPNVGGFGQKDAEIVLQDSSRVVWLIAFICLVMMAQVMLVLKKKQVEKVQAAEMNF</sequence>
<keyword evidence="12 17" id="KW-1133">Transmembrane helix</keyword>
<comment type="caution">
    <text evidence="20">The sequence shown here is derived from an EMBL/GenBank/DDBJ whole genome shotgun (WGS) entry which is preliminary data.</text>
</comment>
<comment type="subunit">
    <text evidence="16 17">The 4 large subunits of the cytochrome b6-f complex are cytochrome b6, subunit IV (17 kDa polypeptide, PetD), cytochrome f and the Rieske protein, while the 4 small subunits are PetG, PetL, PetM and PetN. The complex functions as a dimer.</text>
</comment>
<keyword evidence="15 17" id="KW-0472">Membrane</keyword>
<keyword evidence="8 17" id="KW-0812">Transmembrane</keyword>
<dbReference type="Pfam" id="PF16639">
    <property type="entry name" value="Apocytochr_F_N"/>
    <property type="match status" value="1"/>
</dbReference>
<evidence type="ECO:0000256" key="8">
    <source>
        <dbReference type="ARBA" id="ARBA00022692"/>
    </source>
</evidence>
<keyword evidence="6 17" id="KW-0602">Photosynthesis</keyword>
<feature type="binding site" description="axial binding residue" evidence="17 18">
    <location>
        <position position="70"/>
    </location>
    <ligand>
        <name>heme</name>
        <dbReference type="ChEBI" id="CHEBI:30413"/>
    </ligand>
    <ligandPart>
        <name>Fe</name>
        <dbReference type="ChEBI" id="CHEBI:18248"/>
    </ligandPart>
</feature>
<dbReference type="SUPFAM" id="SSF49441">
    <property type="entry name" value="Cytochrome f, large domain"/>
    <property type="match status" value="1"/>
</dbReference>
<dbReference type="InterPro" id="IPR002325">
    <property type="entry name" value="Cyt_f"/>
</dbReference>
<dbReference type="Gene3D" id="1.20.5.700">
    <property type="entry name" value="Single helix bin"/>
    <property type="match status" value="1"/>
</dbReference>
<dbReference type="GO" id="GO:0015979">
    <property type="term" value="P:photosynthesis"/>
    <property type="evidence" value="ECO:0007669"/>
    <property type="project" value="UniProtKB-UniRule"/>
</dbReference>
<evidence type="ECO:0000256" key="7">
    <source>
        <dbReference type="ARBA" id="ARBA00022617"/>
    </source>
</evidence>
<dbReference type="SUPFAM" id="SSF103431">
    <property type="entry name" value="Cytochrome f subunit of the cytochrome b6f complex, transmembrane anchor"/>
    <property type="match status" value="1"/>
</dbReference>
<keyword evidence="14 17" id="KW-0793">Thylakoid</keyword>
<dbReference type="Proteomes" id="UP000192997">
    <property type="component" value="Unassembled WGS sequence"/>
</dbReference>
<evidence type="ECO:0000256" key="13">
    <source>
        <dbReference type="ARBA" id="ARBA00023004"/>
    </source>
</evidence>
<proteinExistence type="inferred from homology"/>
<evidence type="ECO:0000256" key="3">
    <source>
        <dbReference type="ARBA" id="ARBA00008923"/>
    </source>
</evidence>
<reference evidence="21" key="1">
    <citation type="submission" date="2017-04" db="EMBL/GenBank/DDBJ databases">
        <authorList>
            <person name="Abreu V.A."/>
            <person name="Popin R.V."/>
            <person name="Rigonato J."/>
            <person name="Andreote A.P."/>
            <person name="Schaker P.C."/>
            <person name="Hoff-Risseti C."/>
            <person name="Alvarenga D.O."/>
            <person name="Varani A.M."/>
            <person name="Fiore M.F."/>
        </authorList>
    </citation>
    <scope>NUCLEOTIDE SEQUENCE [LARGE SCALE GENOMIC DNA]</scope>
    <source>
        <strain evidence="21">CENA303</strain>
    </source>
</reference>
<evidence type="ECO:0000256" key="2">
    <source>
        <dbReference type="ARBA" id="ARBA00004376"/>
    </source>
</evidence>
<evidence type="ECO:0000256" key="15">
    <source>
        <dbReference type="ARBA" id="ARBA00023136"/>
    </source>
</evidence>
<accession>A0A1X4G3M5</accession>
<dbReference type="NCBIfam" id="NF002736">
    <property type="entry name" value="PRK02693.1"/>
    <property type="match status" value="1"/>
</dbReference>
<comment type="similarity">
    <text evidence="3 17">Belongs to the cytochrome f family.</text>
</comment>
<dbReference type="FunFam" id="2.60.40.830:FF:000001">
    <property type="entry name" value="Cytochrome f"/>
    <property type="match status" value="1"/>
</dbReference>
<evidence type="ECO:0000256" key="9">
    <source>
        <dbReference type="ARBA" id="ARBA00022723"/>
    </source>
</evidence>
<dbReference type="GO" id="GO:0031676">
    <property type="term" value="C:plasma membrane-derived thylakoid membrane"/>
    <property type="evidence" value="ECO:0007669"/>
    <property type="project" value="UniProtKB-SubCell"/>
</dbReference>
<dbReference type="Gene3D" id="2.40.50.100">
    <property type="match status" value="1"/>
</dbReference>
<feature type="transmembrane region" description="Helical" evidence="17">
    <location>
        <begin position="299"/>
        <end position="318"/>
    </location>
</feature>
<evidence type="ECO:0000259" key="19">
    <source>
        <dbReference type="Pfam" id="PF16639"/>
    </source>
</evidence>
<evidence type="ECO:0000313" key="21">
    <source>
        <dbReference type="Proteomes" id="UP000192997"/>
    </source>
</evidence>
<evidence type="ECO:0000256" key="11">
    <source>
        <dbReference type="ARBA" id="ARBA00022982"/>
    </source>
</evidence>
<dbReference type="InterPro" id="IPR024058">
    <property type="entry name" value="Cyt-f_TM"/>
</dbReference>
<keyword evidence="9 17" id="KW-0479">Metal-binding</keyword>
<gene>
    <name evidence="17" type="primary">petA</name>
    <name evidence="20" type="ORF">B7O87_14095</name>
</gene>
<comment type="cofactor">
    <cofactor evidence="17 18">
        <name>heme</name>
        <dbReference type="ChEBI" id="CHEBI:30413"/>
    </cofactor>
    <text evidence="17 18">Binds 1 heme group covalently.</text>
</comment>
<organism evidence="20 21">
    <name type="scientific">Cylindrospermopsis raciborskii CENA303</name>
    <dbReference type="NCBI Taxonomy" id="1170769"/>
    <lineage>
        <taxon>Bacteria</taxon>
        <taxon>Bacillati</taxon>
        <taxon>Cyanobacteriota</taxon>
        <taxon>Cyanophyceae</taxon>
        <taxon>Nostocales</taxon>
        <taxon>Aphanizomenonaceae</taxon>
        <taxon>Cylindrospermopsis</taxon>
    </lineage>
</organism>
<evidence type="ECO:0000256" key="14">
    <source>
        <dbReference type="ARBA" id="ARBA00023078"/>
    </source>
</evidence>
<name>A0A1X4G3M5_9CYAN</name>
<keyword evidence="5 17" id="KW-0813">Transport</keyword>
<dbReference type="AlphaFoldDB" id="A0A1X4G3M5"/>
<keyword evidence="10 17" id="KW-0732">Signal</keyword>
<comment type="function">
    <text evidence="1 17">Component of the cytochrome b6-f complex, which mediates electron transfer between photosystem II (PSII) and photosystem I (PSI), cyclic electron flow around PSI, and state transitions.</text>
</comment>
<dbReference type="InterPro" id="IPR036826">
    <property type="entry name" value="Cyt_f_lg_dom_sf"/>
</dbReference>
<evidence type="ECO:0000313" key="20">
    <source>
        <dbReference type="EMBL" id="OSO88223.1"/>
    </source>
</evidence>